<dbReference type="Proteomes" id="UP000091926">
    <property type="component" value="Chromosome"/>
</dbReference>
<dbReference type="KEGG" id="bfz:BAU07_20380"/>
<dbReference type="SUPFAM" id="SSF88713">
    <property type="entry name" value="Glycoside hydrolase/deacetylase"/>
    <property type="match status" value="1"/>
</dbReference>
<dbReference type="PANTHER" id="PTHR43123">
    <property type="entry name" value="POLYSACCHARIDE DEACETYLASE-RELATED"/>
    <property type="match status" value="1"/>
</dbReference>
<keyword evidence="3" id="KW-1185">Reference proteome</keyword>
<protein>
    <submittedName>
        <fullName evidence="2">Polysaccharide deacetylase</fullName>
    </submittedName>
</protein>
<dbReference type="GO" id="GO:0016810">
    <property type="term" value="F:hydrolase activity, acting on carbon-nitrogen (but not peptide) bonds"/>
    <property type="evidence" value="ECO:0007669"/>
    <property type="project" value="InterPro"/>
</dbReference>
<dbReference type="Pfam" id="PF01522">
    <property type="entry name" value="Polysacc_deac_1"/>
    <property type="match status" value="1"/>
</dbReference>
<dbReference type="Gene3D" id="3.20.20.370">
    <property type="entry name" value="Glycoside hydrolase/deacetylase"/>
    <property type="match status" value="1"/>
</dbReference>
<gene>
    <name evidence="2" type="ORF">BAU07_20380</name>
</gene>
<accession>A0A193GM42</accession>
<dbReference type="PANTHER" id="PTHR43123:SF4">
    <property type="entry name" value="POLYSACCHARIDE DEACETYLASE"/>
    <property type="match status" value="1"/>
</dbReference>
<dbReference type="CDD" id="cd10979">
    <property type="entry name" value="CE4_PuuE_like"/>
    <property type="match status" value="1"/>
</dbReference>
<dbReference type="EMBL" id="CP016172">
    <property type="protein sequence ID" value="ANN80643.1"/>
    <property type="molecule type" value="Genomic_DNA"/>
</dbReference>
<dbReference type="InterPro" id="IPR002509">
    <property type="entry name" value="NODB_dom"/>
</dbReference>
<reference evidence="2 3" key="1">
    <citation type="submission" date="2016-06" db="EMBL/GenBank/DDBJ databases">
        <title>Complete genome sequences of Bordetella bronchialis and Bordetella flabilis.</title>
        <authorList>
            <person name="LiPuma J.J."/>
            <person name="Spilker T."/>
        </authorList>
    </citation>
    <scope>NUCLEOTIDE SEQUENCE [LARGE SCALE GENOMIC DNA]</scope>
    <source>
        <strain evidence="2 3">AU10664</strain>
    </source>
</reference>
<dbReference type="GO" id="GO:0005975">
    <property type="term" value="P:carbohydrate metabolic process"/>
    <property type="evidence" value="ECO:0007669"/>
    <property type="project" value="InterPro"/>
</dbReference>
<sequence length="289" mass="32931">MLPKERIDYSAIIDRKRLTPPDGARVIVWPIVNVEDWQIERFMPRQVLPPPTGVTTLPDIANWAWHEYGMRVGFWRLKAALDRLGIVPTLSINGQVCTSYPRIAEEAHKSGWEFMGHGYIQMPTHQVEDQPAMIKRTVETIEAFTGSKPVGWLGPGLTQTLDTVDHLHAAGIRYIGDWCLDDQPCRLRTATGDMVAMPYALELNDIPVVAVQHHSSDELLIRVKDTFDRLYQEGEEHVRVMGIAVHPFLSGVPHRIKYFEEALAYIARHEKVKFMTGAQILDWYQGQQA</sequence>
<dbReference type="STRING" id="463014.BAU07_20380"/>
<dbReference type="InterPro" id="IPR011330">
    <property type="entry name" value="Glyco_hydro/deAcase_b/a-brl"/>
</dbReference>
<evidence type="ECO:0000313" key="2">
    <source>
        <dbReference type="EMBL" id="ANN80643.1"/>
    </source>
</evidence>
<evidence type="ECO:0000259" key="1">
    <source>
        <dbReference type="Pfam" id="PF01522"/>
    </source>
</evidence>
<name>A0A193GM42_9BORD</name>
<dbReference type="AlphaFoldDB" id="A0A193GM42"/>
<organism evidence="2 3">
    <name type="scientific">Bordetella flabilis</name>
    <dbReference type="NCBI Taxonomy" id="463014"/>
    <lineage>
        <taxon>Bacteria</taxon>
        <taxon>Pseudomonadati</taxon>
        <taxon>Pseudomonadota</taxon>
        <taxon>Betaproteobacteria</taxon>
        <taxon>Burkholderiales</taxon>
        <taxon>Alcaligenaceae</taxon>
        <taxon>Bordetella</taxon>
    </lineage>
</organism>
<dbReference type="RefSeq" id="WP_066665590.1">
    <property type="nucleotide sequence ID" value="NZ_CBCSCL010000031.1"/>
</dbReference>
<feature type="domain" description="NodB homology" evidence="1">
    <location>
        <begin position="74"/>
        <end position="175"/>
    </location>
</feature>
<evidence type="ECO:0000313" key="3">
    <source>
        <dbReference type="Proteomes" id="UP000091926"/>
    </source>
</evidence>
<dbReference type="OrthoDB" id="9787041at2"/>
<proteinExistence type="predicted"/>